<keyword evidence="3" id="KW-1185">Reference proteome</keyword>
<keyword evidence="1" id="KW-1133">Transmembrane helix</keyword>
<evidence type="ECO:0000313" key="2">
    <source>
        <dbReference type="EMBL" id="GGW45088.1"/>
    </source>
</evidence>
<dbReference type="RefSeq" id="WP_193460738.1">
    <property type="nucleotide sequence ID" value="NZ_BMXO01000001.1"/>
</dbReference>
<keyword evidence="1" id="KW-0812">Transmembrane</keyword>
<accession>A0ABQ2WAX8</accession>
<name>A0ABQ2WAX8_9GAMM</name>
<dbReference type="EMBL" id="BMXO01000001">
    <property type="protein sequence ID" value="GGW45088.1"/>
    <property type="molecule type" value="Genomic_DNA"/>
</dbReference>
<feature type="transmembrane region" description="Helical" evidence="1">
    <location>
        <begin position="12"/>
        <end position="32"/>
    </location>
</feature>
<sequence>MIEWMYNFAHLYIDLLKGVAWPLSVVFVVFLLKSRIASVFLKHNGTEVELKTLDKLHEELNASLRPVSDKMPSVAQKLQKQIDDLYSQAKIAVSASGKEIERGSNSFGSYVIYSNGVVVQSFFIKPRALKDKAYYHFPIQLSEVFSVLFVGEEVPVIVDLNNQWVVLKVSGENEGSIKVIIGGVR</sequence>
<evidence type="ECO:0000313" key="3">
    <source>
        <dbReference type="Proteomes" id="UP000647585"/>
    </source>
</evidence>
<reference evidence="3" key="1">
    <citation type="journal article" date="2019" name="Int. J. Syst. Evol. Microbiol.">
        <title>The Global Catalogue of Microorganisms (GCM) 10K type strain sequencing project: providing services to taxonomists for standard genome sequencing and annotation.</title>
        <authorList>
            <consortium name="The Broad Institute Genomics Platform"/>
            <consortium name="The Broad Institute Genome Sequencing Center for Infectious Disease"/>
            <person name="Wu L."/>
            <person name="Ma J."/>
        </authorList>
    </citation>
    <scope>NUCLEOTIDE SEQUENCE [LARGE SCALE GENOMIC DNA]</scope>
    <source>
        <strain evidence="3">KCTC 22157</strain>
    </source>
</reference>
<gene>
    <name evidence="2" type="ORF">GCM10007158_02110</name>
</gene>
<protein>
    <submittedName>
        <fullName evidence="2">Uncharacterized protein</fullName>
    </submittedName>
</protein>
<proteinExistence type="predicted"/>
<comment type="caution">
    <text evidence="2">The sequence shown here is derived from an EMBL/GenBank/DDBJ whole genome shotgun (WGS) entry which is preliminary data.</text>
</comment>
<keyword evidence="1" id="KW-0472">Membrane</keyword>
<organism evidence="2 3">
    <name type="scientific">Halomonas johnsoniae</name>
    <dbReference type="NCBI Taxonomy" id="502832"/>
    <lineage>
        <taxon>Bacteria</taxon>
        <taxon>Pseudomonadati</taxon>
        <taxon>Pseudomonadota</taxon>
        <taxon>Gammaproteobacteria</taxon>
        <taxon>Oceanospirillales</taxon>
        <taxon>Halomonadaceae</taxon>
        <taxon>Halomonas</taxon>
    </lineage>
</organism>
<evidence type="ECO:0000256" key="1">
    <source>
        <dbReference type="SAM" id="Phobius"/>
    </source>
</evidence>
<dbReference type="Proteomes" id="UP000647585">
    <property type="component" value="Unassembled WGS sequence"/>
</dbReference>